<evidence type="ECO:0000256" key="1">
    <source>
        <dbReference type="ARBA" id="ARBA00006908"/>
    </source>
</evidence>
<sequence>MTLLRRLEEAADALAAMALAIPGATPRPMPDWLARAEQAGTLRRPIAWRNTVVTTPALRRLHVEYFAIEGEIAVLHACAFPHLHEALPIYGFDVIAGQDRATGCFLDLSPTVPGADPLIEAWADGLAPMRGGLGAARVLPEWTAIFSRHVLAVRPSDALAFDRGIELGRAALEHLVAAPAARRCDRGAMAAAQTRYIEGQCRNDRTRRMLAGCIGADLADAFIAECLFPPVPVPADVA</sequence>
<dbReference type="RefSeq" id="WP_164693490.1">
    <property type="nucleotide sequence ID" value="NZ_JAAIKB010000002.1"/>
</dbReference>
<dbReference type="PANTHER" id="PTHR34557:SF1">
    <property type="entry name" value="PHYTOCHROMOBILIN:FERREDOXIN OXIDOREDUCTASE, CHLOROPLASTIC"/>
    <property type="match status" value="1"/>
</dbReference>
<dbReference type="Proteomes" id="UP000475385">
    <property type="component" value="Unassembled WGS sequence"/>
</dbReference>
<dbReference type="GO" id="GO:0050897">
    <property type="term" value="F:cobalt ion binding"/>
    <property type="evidence" value="ECO:0007669"/>
    <property type="project" value="InterPro"/>
</dbReference>
<dbReference type="PANTHER" id="PTHR34557">
    <property type="entry name" value="PHYTOCHROMOBILIN:FERREDOXIN OXIDOREDUCTASE, CHLOROPLASTIC"/>
    <property type="match status" value="1"/>
</dbReference>
<evidence type="ECO:0000313" key="3">
    <source>
        <dbReference type="EMBL" id="NGM19596.1"/>
    </source>
</evidence>
<dbReference type="Gene3D" id="3.40.1500.20">
    <property type="match status" value="1"/>
</dbReference>
<comment type="similarity">
    <text evidence="1">Belongs to the HY2 family.</text>
</comment>
<evidence type="ECO:0000256" key="2">
    <source>
        <dbReference type="ARBA" id="ARBA00023002"/>
    </source>
</evidence>
<dbReference type="EMBL" id="JAAIKB010000002">
    <property type="protein sequence ID" value="NGM19596.1"/>
    <property type="molecule type" value="Genomic_DNA"/>
</dbReference>
<dbReference type="GO" id="GO:0016636">
    <property type="term" value="F:oxidoreductase activity, acting on the CH-CH group of donors, iron-sulfur protein as acceptor"/>
    <property type="evidence" value="ECO:0007669"/>
    <property type="project" value="InterPro"/>
</dbReference>
<dbReference type="GO" id="GO:0010024">
    <property type="term" value="P:phytochromobilin biosynthetic process"/>
    <property type="evidence" value="ECO:0007669"/>
    <property type="project" value="InterPro"/>
</dbReference>
<comment type="caution">
    <text evidence="3">The sequence shown here is derived from an EMBL/GenBank/DDBJ whole genome shotgun (WGS) entry which is preliminary data.</text>
</comment>
<keyword evidence="4" id="KW-1185">Reference proteome</keyword>
<protein>
    <recommendedName>
        <fullName evidence="5">Phycocyanobilin:ferredoxin oxidoreductase</fullName>
    </recommendedName>
</protein>
<reference evidence="3 4" key="1">
    <citation type="submission" date="2020-02" db="EMBL/GenBank/DDBJ databases">
        <authorList>
            <person name="Kim H.M."/>
            <person name="Jeon C.O."/>
        </authorList>
    </citation>
    <scope>NUCLEOTIDE SEQUENCE [LARGE SCALE GENOMIC DNA]</scope>
    <source>
        <strain evidence="3 4">PeD5</strain>
    </source>
</reference>
<gene>
    <name evidence="3" type="ORF">G3576_06195</name>
</gene>
<evidence type="ECO:0000313" key="4">
    <source>
        <dbReference type="Proteomes" id="UP000475385"/>
    </source>
</evidence>
<name>A0A6M1LGZ3_9PROT</name>
<proteinExistence type="inferred from homology"/>
<dbReference type="AlphaFoldDB" id="A0A6M1LGZ3"/>
<organism evidence="3 4">
    <name type="scientific">Falsiroseomonas algicola</name>
    <dbReference type="NCBI Taxonomy" id="2716930"/>
    <lineage>
        <taxon>Bacteria</taxon>
        <taxon>Pseudomonadati</taxon>
        <taxon>Pseudomonadota</taxon>
        <taxon>Alphaproteobacteria</taxon>
        <taxon>Acetobacterales</taxon>
        <taxon>Roseomonadaceae</taxon>
        <taxon>Falsiroseomonas</taxon>
    </lineage>
</organism>
<keyword evidence="2" id="KW-0560">Oxidoreductase</keyword>
<reference evidence="3 4" key="2">
    <citation type="submission" date="2020-03" db="EMBL/GenBank/DDBJ databases">
        <title>Roseomonas stagni sp. nov., isolated from pond water in Japan.</title>
        <authorList>
            <person name="Furuhata K."/>
            <person name="Miyamoto H."/>
            <person name="Goto K."/>
        </authorList>
    </citation>
    <scope>NUCLEOTIDE SEQUENCE [LARGE SCALE GENOMIC DNA]</scope>
    <source>
        <strain evidence="3 4">PeD5</strain>
    </source>
</reference>
<accession>A0A6M1LGZ3</accession>
<dbReference type="Pfam" id="PF05996">
    <property type="entry name" value="Fe_bilin_red"/>
    <property type="match status" value="1"/>
</dbReference>
<dbReference type="InterPro" id="IPR009249">
    <property type="entry name" value="Ferredoxin-dep_bilin_Rdtase"/>
</dbReference>
<evidence type="ECO:0008006" key="5">
    <source>
        <dbReference type="Google" id="ProtNLM"/>
    </source>
</evidence>